<dbReference type="OrthoDB" id="6138663at2759"/>
<organism evidence="3 5">
    <name type="scientific">Acanthaster planci</name>
    <name type="common">Crown-of-thorns starfish</name>
    <dbReference type="NCBI Taxonomy" id="133434"/>
    <lineage>
        <taxon>Eukaryota</taxon>
        <taxon>Metazoa</taxon>
        <taxon>Echinodermata</taxon>
        <taxon>Eleutherozoa</taxon>
        <taxon>Asterozoa</taxon>
        <taxon>Asteroidea</taxon>
        <taxon>Valvatacea</taxon>
        <taxon>Valvatida</taxon>
        <taxon>Acanthasteridae</taxon>
        <taxon>Acanthaster</taxon>
    </lineage>
</organism>
<sequence length="462" mass="52359">MSKRYLFYLIVPILSAAGILLYFVAGEMLPHAPFVWSYRGPSPSDNKLNSGILRHYTKSSDVEQPSCNCSCVATDSITRAYSIGHRATTPSKTPLLDSSKRQNPVGHDVDIGTRLFDANSLGNNIVIQAAMRTGSSLVGEVFGQNDNIFYLFEPGISLENEFALNGTVFVQQLYVDMLSSLYHCDITSQDFYLKWLSRKTQNHVRKVAPRLFDSLCPQMKPGGSGHSVCGAVLPRQFMQECRAKRTIAIKSVRIWHIGMFLPLIQDINVKLKVIHLVRDPRGMTASRVPAMNVVKGTHHRLASNSFTEEMREYLRRFCSLSLENKETGWYHPKYRDNYLLLRYEDMALNPERVTQLIYNFTGLGAVPECVSKWIAENTQTYKPGLYSTTRVSSKRYQAWRTTLDFKTAKAIENVGRCAEMMQHFGYLPLQNESHLRKLSSSLVVPIPPPSGSQKYKSFRFAV</sequence>
<evidence type="ECO:0000313" key="5">
    <source>
        <dbReference type="RefSeq" id="XP_022090585.1"/>
    </source>
</evidence>
<dbReference type="OMA" id="KWRFGMP"/>
<dbReference type="PANTHER" id="PTHR10704:SF44">
    <property type="entry name" value="LD35051P-RELATED"/>
    <property type="match status" value="1"/>
</dbReference>
<dbReference type="Gene3D" id="3.40.50.300">
    <property type="entry name" value="P-loop containing nucleotide triphosphate hydrolases"/>
    <property type="match status" value="1"/>
</dbReference>
<keyword evidence="1" id="KW-1133">Transmembrane helix</keyword>
<dbReference type="InterPro" id="IPR027417">
    <property type="entry name" value="P-loop_NTPase"/>
</dbReference>
<dbReference type="GeneID" id="110979261"/>
<dbReference type="GO" id="GO:0006044">
    <property type="term" value="P:N-acetylglucosamine metabolic process"/>
    <property type="evidence" value="ECO:0007669"/>
    <property type="project" value="TreeGrafter"/>
</dbReference>
<dbReference type="GO" id="GO:0006790">
    <property type="term" value="P:sulfur compound metabolic process"/>
    <property type="evidence" value="ECO:0007669"/>
    <property type="project" value="TreeGrafter"/>
</dbReference>
<name>A0A8B7YDX2_ACAPL</name>
<evidence type="ECO:0000256" key="1">
    <source>
        <dbReference type="SAM" id="Phobius"/>
    </source>
</evidence>
<feature type="domain" description="Sulfotransferase" evidence="2">
    <location>
        <begin position="125"/>
        <end position="421"/>
    </location>
</feature>
<dbReference type="PANTHER" id="PTHR10704">
    <property type="entry name" value="CARBOHYDRATE SULFOTRANSFERASE"/>
    <property type="match status" value="1"/>
</dbReference>
<evidence type="ECO:0000259" key="2">
    <source>
        <dbReference type="Pfam" id="PF00685"/>
    </source>
</evidence>
<dbReference type="AlphaFoldDB" id="A0A8B7YDX2"/>
<keyword evidence="3" id="KW-1185">Reference proteome</keyword>
<dbReference type="RefSeq" id="XP_022090585.1">
    <property type="nucleotide sequence ID" value="XM_022234893.1"/>
</dbReference>
<keyword evidence="1" id="KW-0472">Membrane</keyword>
<reference evidence="4 5" key="1">
    <citation type="submission" date="2025-04" db="UniProtKB">
        <authorList>
            <consortium name="RefSeq"/>
        </authorList>
    </citation>
    <scope>IDENTIFICATION</scope>
</reference>
<accession>A0A8B7YDX2</accession>
<proteinExistence type="predicted"/>
<dbReference type="RefSeq" id="XP_022090584.1">
    <property type="nucleotide sequence ID" value="XM_022234892.1"/>
</dbReference>
<dbReference type="GO" id="GO:0001517">
    <property type="term" value="F:N-acetylglucosamine 6-O-sulfotransferase activity"/>
    <property type="evidence" value="ECO:0007669"/>
    <property type="project" value="TreeGrafter"/>
</dbReference>
<gene>
    <name evidence="4 5" type="primary">LOC110979261</name>
</gene>
<dbReference type="InterPro" id="IPR051135">
    <property type="entry name" value="Gal/GlcNAc/GalNAc_ST"/>
</dbReference>
<dbReference type="Proteomes" id="UP000694845">
    <property type="component" value="Unplaced"/>
</dbReference>
<protein>
    <submittedName>
        <fullName evidence="4 5">Carbohydrate sulfotransferase 3-like</fullName>
    </submittedName>
</protein>
<evidence type="ECO:0000313" key="3">
    <source>
        <dbReference type="Proteomes" id="UP000694845"/>
    </source>
</evidence>
<keyword evidence="1" id="KW-0812">Transmembrane</keyword>
<feature type="transmembrane region" description="Helical" evidence="1">
    <location>
        <begin position="5"/>
        <end position="25"/>
    </location>
</feature>
<dbReference type="Pfam" id="PF00685">
    <property type="entry name" value="Sulfotransfer_1"/>
    <property type="match status" value="1"/>
</dbReference>
<dbReference type="SUPFAM" id="SSF52540">
    <property type="entry name" value="P-loop containing nucleoside triphosphate hydrolases"/>
    <property type="match status" value="1"/>
</dbReference>
<dbReference type="KEGG" id="aplc:110979261"/>
<dbReference type="InterPro" id="IPR000863">
    <property type="entry name" value="Sulfotransferase_dom"/>
</dbReference>
<evidence type="ECO:0000313" key="4">
    <source>
        <dbReference type="RefSeq" id="XP_022090584.1"/>
    </source>
</evidence>